<accession>A0A4V1LP13</accession>
<gene>
    <name evidence="1" type="ORF">CRV04_05285</name>
</gene>
<dbReference type="Proteomes" id="UP000290657">
    <property type="component" value="Unassembled WGS sequence"/>
</dbReference>
<dbReference type="OrthoDB" id="5343998at2"/>
<reference evidence="1 2" key="1">
    <citation type="submission" date="2017-10" db="EMBL/GenBank/DDBJ databases">
        <title>Genomics of the genus Arcobacter.</title>
        <authorList>
            <person name="Perez-Cataluna A."/>
            <person name="Figueras M.J."/>
        </authorList>
    </citation>
    <scope>NUCLEOTIDE SEQUENCE [LARGE SCALE GENOMIC DNA]</scope>
    <source>
        <strain evidence="1 2">CECT 8987</strain>
    </source>
</reference>
<protein>
    <submittedName>
        <fullName evidence="1">Uncharacterized protein</fullName>
    </submittedName>
</protein>
<evidence type="ECO:0000313" key="1">
    <source>
        <dbReference type="EMBL" id="RXJ57920.1"/>
    </source>
</evidence>
<dbReference type="EMBL" id="PDKN01000003">
    <property type="protein sequence ID" value="RXJ57920.1"/>
    <property type="molecule type" value="Genomic_DNA"/>
</dbReference>
<comment type="caution">
    <text evidence="1">The sequence shown here is derived from an EMBL/GenBank/DDBJ whole genome shotgun (WGS) entry which is preliminary data.</text>
</comment>
<evidence type="ECO:0000313" key="2">
    <source>
        <dbReference type="Proteomes" id="UP000290657"/>
    </source>
</evidence>
<sequence>MSDFFKKAYDWALTHEFEPIEIEYASKLALKMLDDSCRMNEHDREVFFNVYDALCDRSDLVLDDDVNQLIQKARDRNTIFSKPEFAQEIHHCRIRVIEKMLKVHMKAYKKMVRKNIGLTLQNISSTL</sequence>
<proteinExistence type="predicted"/>
<name>A0A4V1LP13_9BACT</name>
<dbReference type="AlphaFoldDB" id="A0A4V1LP13"/>
<dbReference type="RefSeq" id="WP_128995783.1">
    <property type="nucleotide sequence ID" value="NZ_PDKN01000003.1"/>
</dbReference>
<keyword evidence="2" id="KW-1185">Reference proteome</keyword>
<organism evidence="1 2">
    <name type="scientific">Candidatus Marinarcus aquaticus</name>
    <dbReference type="NCBI Taxonomy" id="2044504"/>
    <lineage>
        <taxon>Bacteria</taxon>
        <taxon>Pseudomonadati</taxon>
        <taxon>Campylobacterota</taxon>
        <taxon>Epsilonproteobacteria</taxon>
        <taxon>Campylobacterales</taxon>
        <taxon>Arcobacteraceae</taxon>
        <taxon>Candidatus Marinarcus</taxon>
    </lineage>
</organism>